<dbReference type="EMBL" id="FWZX01000016">
    <property type="protein sequence ID" value="SMF46016.1"/>
    <property type="molecule type" value="Genomic_DNA"/>
</dbReference>
<dbReference type="STRING" id="560819.SAMN05428998_11658"/>
<reference evidence="1 2" key="1">
    <citation type="submission" date="2017-04" db="EMBL/GenBank/DDBJ databases">
        <authorList>
            <person name="Afonso C.L."/>
            <person name="Miller P.J."/>
            <person name="Scott M.A."/>
            <person name="Spackman E."/>
            <person name="Goraichik I."/>
            <person name="Dimitrov K.M."/>
            <person name="Suarez D.L."/>
            <person name="Swayne D.E."/>
        </authorList>
    </citation>
    <scope>NUCLEOTIDE SEQUENCE [LARGE SCALE GENOMIC DNA]</scope>
    <source>
        <strain evidence="1 2">USBA 355</strain>
    </source>
</reference>
<evidence type="ECO:0000313" key="2">
    <source>
        <dbReference type="Proteomes" id="UP000192917"/>
    </source>
</evidence>
<keyword evidence="2" id="KW-1185">Reference proteome</keyword>
<protein>
    <submittedName>
        <fullName evidence="1">Uncharacterized protein</fullName>
    </submittedName>
</protein>
<dbReference type="Proteomes" id="UP000192917">
    <property type="component" value="Unassembled WGS sequence"/>
</dbReference>
<dbReference type="RefSeq" id="WP_085124158.1">
    <property type="nucleotide sequence ID" value="NZ_FWZX01000016.1"/>
</dbReference>
<gene>
    <name evidence="1" type="ORF">SAMN05428998_11658</name>
</gene>
<organism evidence="1 2">
    <name type="scientific">Tistlia consotensis USBA 355</name>
    <dbReference type="NCBI Taxonomy" id="560819"/>
    <lineage>
        <taxon>Bacteria</taxon>
        <taxon>Pseudomonadati</taxon>
        <taxon>Pseudomonadota</taxon>
        <taxon>Alphaproteobacteria</taxon>
        <taxon>Rhodospirillales</taxon>
        <taxon>Rhodovibrionaceae</taxon>
        <taxon>Tistlia</taxon>
    </lineage>
</organism>
<dbReference type="AlphaFoldDB" id="A0A1Y6C7D7"/>
<evidence type="ECO:0000313" key="1">
    <source>
        <dbReference type="EMBL" id="SMF46016.1"/>
    </source>
</evidence>
<proteinExistence type="predicted"/>
<sequence length="611" mass="64957">MTGVYQQQFAVYARLYADTSNGFHVAKDQAAIDGLLGELGRQVATVEGQLSVAPNGLTAKAIAQLALDQMSIAQAQFGSLQVLVQKAAENDRLTVVNGPALDFQNNKSLAAKQQAADGTLLQNLAALLAKLDLAIAALQTATASGGGGTKRPLDDNPWFDESRRDRFLSQQATRFYALLQQFEQLNDNEREGTGQLEIFLDGVEAGSVEAAHRQGSQGLAVADALKPAIFALLADPAALPFRLDPFDETTWYEVTLANEPPGTPVTQYQDINDASGVPRYITGFAPVGGQLQAFLSQFISLAGAKSISDEDLKALLDAWTPNPGVVVGVYDVGQGNANAVCDGTGRPRYYYDLGGGCLANTGTYPFTPLANPNPFCRFFTQPVVLSHWDWDHWASAHRNRYAQYQQHHWIVPNQNLGAVHLQFAQDVQNNGTLTVWNPAGGTTVVTNVGTIQRCTGAGRNQSGIAWLADDTANPGPGPTLLPGDARYNFIPANGGGALAAMVCTHHGGWLPTNQAIPAPMGAGPAWANTRIAYSYGAGNTFGHPRNPTVTRHQNFGWINANRVDTAARGGVARGHINLRTPVGGGGIGVIAHAQIPNLCNPQTCDCQAAKS</sequence>
<accession>A0A1Y6C7D7</accession>
<name>A0A1Y6C7D7_9PROT</name>